<feature type="transmembrane region" description="Helical" evidence="1">
    <location>
        <begin position="37"/>
        <end position="54"/>
    </location>
</feature>
<accession>A0ABS2QK19</accession>
<evidence type="ECO:0000256" key="1">
    <source>
        <dbReference type="SAM" id="Phobius"/>
    </source>
</evidence>
<keyword evidence="1" id="KW-1133">Transmembrane helix</keyword>
<keyword evidence="1" id="KW-0812">Transmembrane</keyword>
<sequence length="99" mass="11554">MFDFPLIQTNFWDGVIAVPIVMAVTQLCKMIWNIPKYYIPFLALLIGLVISLFFSHPNHFWAAVFMGYFYGYGAIGTYSSLKNSWKAYRQDKNFYTTKT</sequence>
<reference evidence="2 3" key="1">
    <citation type="submission" date="2021-01" db="EMBL/GenBank/DDBJ databases">
        <title>Genomic Encyclopedia of Type Strains, Phase IV (KMG-IV): sequencing the most valuable type-strain genomes for metagenomic binning, comparative biology and taxonomic classification.</title>
        <authorList>
            <person name="Goeker M."/>
        </authorList>
    </citation>
    <scope>NUCLEOTIDE SEQUENCE [LARGE SCALE GENOMIC DNA]</scope>
    <source>
        <strain evidence="2 3">DSM 105482</strain>
    </source>
</reference>
<dbReference type="RefSeq" id="WP_204544176.1">
    <property type="nucleotide sequence ID" value="NZ_JAFBFI010000012.1"/>
</dbReference>
<keyword evidence="3" id="KW-1185">Reference proteome</keyword>
<comment type="caution">
    <text evidence="2">The sequence shown here is derived from an EMBL/GenBank/DDBJ whole genome shotgun (WGS) entry which is preliminary data.</text>
</comment>
<dbReference type="EMBL" id="JAFBFI010000012">
    <property type="protein sequence ID" value="MBM7693447.1"/>
    <property type="molecule type" value="Genomic_DNA"/>
</dbReference>
<evidence type="ECO:0008006" key="4">
    <source>
        <dbReference type="Google" id="ProtNLM"/>
    </source>
</evidence>
<keyword evidence="1" id="KW-0472">Membrane</keyword>
<feature type="transmembrane region" description="Helical" evidence="1">
    <location>
        <begin position="6"/>
        <end position="25"/>
    </location>
</feature>
<feature type="transmembrane region" description="Helical" evidence="1">
    <location>
        <begin position="60"/>
        <end position="81"/>
    </location>
</feature>
<dbReference type="Proteomes" id="UP000823486">
    <property type="component" value="Unassembled WGS sequence"/>
</dbReference>
<evidence type="ECO:0000313" key="3">
    <source>
        <dbReference type="Proteomes" id="UP000823486"/>
    </source>
</evidence>
<gene>
    <name evidence="2" type="ORF">JOC77_002887</name>
</gene>
<organism evidence="2 3">
    <name type="scientific">Peribacillus deserti</name>
    <dbReference type="NCBI Taxonomy" id="673318"/>
    <lineage>
        <taxon>Bacteria</taxon>
        <taxon>Bacillati</taxon>
        <taxon>Bacillota</taxon>
        <taxon>Bacilli</taxon>
        <taxon>Bacillales</taxon>
        <taxon>Bacillaceae</taxon>
        <taxon>Peribacillus</taxon>
    </lineage>
</organism>
<evidence type="ECO:0000313" key="2">
    <source>
        <dbReference type="EMBL" id="MBM7693447.1"/>
    </source>
</evidence>
<protein>
    <recommendedName>
        <fullName evidence="4">Holin</fullName>
    </recommendedName>
</protein>
<name>A0ABS2QK19_9BACI</name>
<proteinExistence type="predicted"/>